<sequence length="125" mass="14317">MKNLVLASFGEIIIVQDDDLLKTLWKLAKIIQLHTSPDGEIHSATVLFQTGNELRRLINLLYPLEIRDSAEDLDITDQLEILESVQPSINNVVLHENISQKKIEKTFKSQLYLGIHAMLPQFLIR</sequence>
<dbReference type="AlphaFoldDB" id="A0A914PPS9"/>
<evidence type="ECO:0000313" key="2">
    <source>
        <dbReference type="Proteomes" id="UP000887578"/>
    </source>
</evidence>
<organism evidence="2 3">
    <name type="scientific">Panagrolaimus davidi</name>
    <dbReference type="NCBI Taxonomy" id="227884"/>
    <lineage>
        <taxon>Eukaryota</taxon>
        <taxon>Metazoa</taxon>
        <taxon>Ecdysozoa</taxon>
        <taxon>Nematoda</taxon>
        <taxon>Chromadorea</taxon>
        <taxon>Rhabditida</taxon>
        <taxon>Tylenchina</taxon>
        <taxon>Panagrolaimomorpha</taxon>
        <taxon>Panagrolaimoidea</taxon>
        <taxon>Panagrolaimidae</taxon>
        <taxon>Panagrolaimus</taxon>
    </lineage>
</organism>
<evidence type="ECO:0000259" key="1">
    <source>
        <dbReference type="Pfam" id="PF18701"/>
    </source>
</evidence>
<dbReference type="Proteomes" id="UP000887578">
    <property type="component" value="Unplaced"/>
</dbReference>
<name>A0A914PPS9_9BILA</name>
<dbReference type="Pfam" id="PF18701">
    <property type="entry name" value="DUF5641"/>
    <property type="match status" value="1"/>
</dbReference>
<proteinExistence type="predicted"/>
<dbReference type="InterPro" id="IPR040676">
    <property type="entry name" value="DUF5641"/>
</dbReference>
<reference evidence="3" key="1">
    <citation type="submission" date="2022-11" db="UniProtKB">
        <authorList>
            <consortium name="WormBaseParasite"/>
        </authorList>
    </citation>
    <scope>IDENTIFICATION</scope>
</reference>
<evidence type="ECO:0000313" key="3">
    <source>
        <dbReference type="WBParaSite" id="PDA_v2.g20094.t1"/>
    </source>
</evidence>
<dbReference type="WBParaSite" id="PDA_v2.g20094.t1">
    <property type="protein sequence ID" value="PDA_v2.g20094.t1"/>
    <property type="gene ID" value="PDA_v2.g20094"/>
</dbReference>
<protein>
    <submittedName>
        <fullName evidence="3">DUF5641 domain-containing protein</fullName>
    </submittedName>
</protein>
<keyword evidence="2" id="KW-1185">Reference proteome</keyword>
<accession>A0A914PPS9</accession>
<feature type="domain" description="DUF5641" evidence="1">
    <location>
        <begin position="9"/>
        <end position="62"/>
    </location>
</feature>